<evidence type="ECO:0000256" key="3">
    <source>
        <dbReference type="SAM" id="MobiDB-lite"/>
    </source>
</evidence>
<evidence type="ECO:0000313" key="4">
    <source>
        <dbReference type="EMBL" id="GJT03572.1"/>
    </source>
</evidence>
<name>A0ABQ5AP81_9ASTR</name>
<keyword evidence="5" id="KW-1185">Reference proteome</keyword>
<organism evidence="4 5">
    <name type="scientific">Tanacetum coccineum</name>
    <dbReference type="NCBI Taxonomy" id="301880"/>
    <lineage>
        <taxon>Eukaryota</taxon>
        <taxon>Viridiplantae</taxon>
        <taxon>Streptophyta</taxon>
        <taxon>Embryophyta</taxon>
        <taxon>Tracheophyta</taxon>
        <taxon>Spermatophyta</taxon>
        <taxon>Magnoliopsida</taxon>
        <taxon>eudicotyledons</taxon>
        <taxon>Gunneridae</taxon>
        <taxon>Pentapetalae</taxon>
        <taxon>asterids</taxon>
        <taxon>campanulids</taxon>
        <taxon>Asterales</taxon>
        <taxon>Asteraceae</taxon>
        <taxon>Asteroideae</taxon>
        <taxon>Anthemideae</taxon>
        <taxon>Anthemidinae</taxon>
        <taxon>Tanacetum</taxon>
    </lineage>
</organism>
<dbReference type="EMBL" id="BQNB010012439">
    <property type="protein sequence ID" value="GJT03572.1"/>
    <property type="molecule type" value="Genomic_DNA"/>
</dbReference>
<proteinExistence type="predicted"/>
<dbReference type="PANTHER" id="PTHR45910">
    <property type="entry name" value="N-ALPHA-ACETYLTRANSFERASE 20"/>
    <property type="match status" value="1"/>
</dbReference>
<gene>
    <name evidence="4" type="ORF">Tco_0824741</name>
</gene>
<sequence length="602" mass="69989">MGKNSRNKRKQLEKYHLIYFDMGTSLSTGKLVTKKRKLKAMALAIDIRRRYSLLGRKDPINKEEEEAIIKIKGEALIEKEGPRAFMILIRLEGIRLRMVRNVKRGITTLNHSKAEPIRLLKDVLCQILGNITDASRHPHDKTLLTIRDAKRSDVLSKFFHEFYSTYEFDEVCDTGELRTKKIIKFRLYGRAFSWILLEFAKRLGLYNSEEIEEEGFAVYFQSGFWEFVCEDMGYMEKRPGSDEEDVLIEIYHWAVKKLVEGSFNGWWSSIRPVEHYVLLRRSSSCEFDMTAAGHNLLCKPRLNFFKPSSNVTTNSSKEVVGKVEEYLGSSSFPVEGQRESWHGHVTTVTVAPQFHKQQLAKKLMNLLEDINDKMLYSHSEGWSFSWYPKQLDHSLMEMDDPDITMEEYIRLETEKALRKGKVYNWETATYGKIMYDEDVHFLRYVETKFPAIVYNDALTSELELSCEPTIFNVDDLKLDMGNGDDKIDIKQSSGDLSMKPLPNVINTDVGAYAQGSNKLLETSHDTSRRYGISGPALHKKPRRIKEQYVVRIYHKSQENRQKQANTNTEIRRAQKKPRIQEKSTMVKLQSKKVKPWSTEVNH</sequence>
<keyword evidence="2" id="KW-0012">Acyltransferase</keyword>
<keyword evidence="1" id="KW-0808">Transferase</keyword>
<evidence type="ECO:0000313" key="5">
    <source>
        <dbReference type="Proteomes" id="UP001151760"/>
    </source>
</evidence>
<evidence type="ECO:0000256" key="1">
    <source>
        <dbReference type="ARBA" id="ARBA00022679"/>
    </source>
</evidence>
<accession>A0ABQ5AP81</accession>
<dbReference type="InterPro" id="IPR051646">
    <property type="entry name" value="NatB_acetyltransferase_subunit"/>
</dbReference>
<dbReference type="Gene3D" id="3.40.630.30">
    <property type="match status" value="1"/>
</dbReference>
<reference evidence="4" key="2">
    <citation type="submission" date="2022-01" db="EMBL/GenBank/DDBJ databases">
        <authorList>
            <person name="Yamashiro T."/>
            <person name="Shiraishi A."/>
            <person name="Satake H."/>
            <person name="Nakayama K."/>
        </authorList>
    </citation>
    <scope>NUCLEOTIDE SEQUENCE</scope>
</reference>
<comment type="caution">
    <text evidence="4">The sequence shown here is derived from an EMBL/GenBank/DDBJ whole genome shotgun (WGS) entry which is preliminary data.</text>
</comment>
<protein>
    <submittedName>
        <fullName evidence="4">Uncharacterized protein</fullName>
    </submittedName>
</protein>
<dbReference type="Proteomes" id="UP001151760">
    <property type="component" value="Unassembled WGS sequence"/>
</dbReference>
<evidence type="ECO:0000256" key="2">
    <source>
        <dbReference type="ARBA" id="ARBA00023315"/>
    </source>
</evidence>
<reference evidence="4" key="1">
    <citation type="journal article" date="2022" name="Int. J. Mol. Sci.">
        <title>Draft Genome of Tanacetum Coccineum: Genomic Comparison of Closely Related Tanacetum-Family Plants.</title>
        <authorList>
            <person name="Yamashiro T."/>
            <person name="Shiraishi A."/>
            <person name="Nakayama K."/>
            <person name="Satake H."/>
        </authorList>
    </citation>
    <scope>NUCLEOTIDE SEQUENCE</scope>
</reference>
<dbReference type="PANTHER" id="PTHR45910:SF1">
    <property type="entry name" value="N-ALPHA-ACETYLTRANSFERASE 20"/>
    <property type="match status" value="1"/>
</dbReference>
<feature type="region of interest" description="Disordered" evidence="3">
    <location>
        <begin position="557"/>
        <end position="602"/>
    </location>
</feature>